<keyword evidence="2" id="KW-0808">Transferase</keyword>
<comment type="caution">
    <text evidence="2">The sequence shown here is derived from an EMBL/GenBank/DDBJ whole genome shotgun (WGS) entry which is preliminary data.</text>
</comment>
<reference evidence="2 3" key="1">
    <citation type="submission" date="2017-11" db="EMBL/GenBank/DDBJ databases">
        <title>Genomic Encyclopedia of Archaeal and Bacterial Type Strains, Phase II (KMG-II): From Individual Species to Whole Genera.</title>
        <authorList>
            <person name="Goeker M."/>
        </authorList>
    </citation>
    <scope>NUCLEOTIDE SEQUENCE [LARGE SCALE GENOMIC DNA]</scope>
    <source>
        <strain evidence="2 3">DSM 25478</strain>
    </source>
</reference>
<feature type="region of interest" description="Disordered" evidence="1">
    <location>
        <begin position="306"/>
        <end position="353"/>
    </location>
</feature>
<proteinExistence type="predicted"/>
<keyword evidence="3" id="KW-1185">Reference proteome</keyword>
<evidence type="ECO:0000313" key="2">
    <source>
        <dbReference type="EMBL" id="PJJ68591.1"/>
    </source>
</evidence>
<dbReference type="EMBL" id="PGFE01000007">
    <property type="protein sequence ID" value="PJJ68591.1"/>
    <property type="molecule type" value="Genomic_DNA"/>
</dbReference>
<organism evidence="2 3">
    <name type="scientific">Sediminihabitans luteus</name>
    <dbReference type="NCBI Taxonomy" id="1138585"/>
    <lineage>
        <taxon>Bacteria</taxon>
        <taxon>Bacillati</taxon>
        <taxon>Actinomycetota</taxon>
        <taxon>Actinomycetes</taxon>
        <taxon>Micrococcales</taxon>
        <taxon>Cellulomonadaceae</taxon>
        <taxon>Sediminihabitans</taxon>
    </lineage>
</organism>
<evidence type="ECO:0000313" key="3">
    <source>
        <dbReference type="Proteomes" id="UP000231693"/>
    </source>
</evidence>
<dbReference type="SUPFAM" id="SSF53271">
    <property type="entry name" value="PRTase-like"/>
    <property type="match status" value="1"/>
</dbReference>
<dbReference type="RefSeq" id="WP_100424150.1">
    <property type="nucleotide sequence ID" value="NZ_BOOX01000011.1"/>
</dbReference>
<feature type="region of interest" description="Disordered" evidence="1">
    <location>
        <begin position="18"/>
        <end position="45"/>
    </location>
</feature>
<sequence>MTAPALVAAFHLTRAGRGVGGAPGGPGGPGGPGAPGLQGAPTDRAPLVDARSGLPLDVDAYSRMKHGDARAARDLADAVADALLVQQPALVTDPAPLALPVAYLAVRPACWYLAARVLDRLDAERARHGHAPGRVVRVAKDSVTRTDYAASSAADRRAEMDRIGFRLTQDVAGCQLVVVDDVRVTGLAEATVLAALADAGAVRTVVAYVATVDDALRADPAVEAELNHATVRSVADMADVVRAGDFVLTIRFLKRLLGAPAAERAAFLDACPPALVAQMHAGCVATGPEFCAGYADGVADLVARRGPGQEAGRGASDGADVEDPDAVHPDAVHPDAVHPDAVHPDAVHPDAVHPDAVHPDAVHTVPAGA</sequence>
<dbReference type="Gene3D" id="3.40.50.2020">
    <property type="match status" value="1"/>
</dbReference>
<dbReference type="OrthoDB" id="5144393at2"/>
<gene>
    <name evidence="2" type="ORF">CLV28_3007</name>
</gene>
<dbReference type="AlphaFoldDB" id="A0A2M9CC12"/>
<accession>A0A2M9CC12</accession>
<dbReference type="GO" id="GO:0016740">
    <property type="term" value="F:transferase activity"/>
    <property type="evidence" value="ECO:0007669"/>
    <property type="project" value="UniProtKB-KW"/>
</dbReference>
<feature type="compositionally biased region" description="Basic and acidic residues" evidence="1">
    <location>
        <begin position="325"/>
        <end position="353"/>
    </location>
</feature>
<dbReference type="InterPro" id="IPR028944">
    <property type="entry name" value="PRTase_ComF-like"/>
</dbReference>
<dbReference type="Proteomes" id="UP000231693">
    <property type="component" value="Unassembled WGS sequence"/>
</dbReference>
<protein>
    <submittedName>
        <fullName evidence="2">Phosphoribosyl transferase-like protein</fullName>
    </submittedName>
</protein>
<dbReference type="Pfam" id="PF15610">
    <property type="entry name" value="PRTase_3"/>
    <property type="match status" value="1"/>
</dbReference>
<feature type="compositionally biased region" description="Gly residues" evidence="1">
    <location>
        <begin position="18"/>
        <end position="36"/>
    </location>
</feature>
<dbReference type="InterPro" id="IPR029057">
    <property type="entry name" value="PRTase-like"/>
</dbReference>
<name>A0A2M9CC12_9CELL</name>
<evidence type="ECO:0000256" key="1">
    <source>
        <dbReference type="SAM" id="MobiDB-lite"/>
    </source>
</evidence>